<sequence length="69" mass="7785">MSKPCALIEDPGFLLLDEGDPKHTSVSLVVDLEENELFSRFVNEKICRSFGYCCTLRLNLLSAARCKFT</sequence>
<dbReference type="AlphaFoldDB" id="A0AAD3T5C2"/>
<dbReference type="Proteomes" id="UP001279734">
    <property type="component" value="Unassembled WGS sequence"/>
</dbReference>
<name>A0AAD3T5C2_NEPGR</name>
<dbReference type="EMBL" id="BSYO01000025">
    <property type="protein sequence ID" value="GMH22669.1"/>
    <property type="molecule type" value="Genomic_DNA"/>
</dbReference>
<organism evidence="1 2">
    <name type="scientific">Nepenthes gracilis</name>
    <name type="common">Slender pitcher plant</name>
    <dbReference type="NCBI Taxonomy" id="150966"/>
    <lineage>
        <taxon>Eukaryota</taxon>
        <taxon>Viridiplantae</taxon>
        <taxon>Streptophyta</taxon>
        <taxon>Embryophyta</taxon>
        <taxon>Tracheophyta</taxon>
        <taxon>Spermatophyta</taxon>
        <taxon>Magnoliopsida</taxon>
        <taxon>eudicotyledons</taxon>
        <taxon>Gunneridae</taxon>
        <taxon>Pentapetalae</taxon>
        <taxon>Caryophyllales</taxon>
        <taxon>Nepenthaceae</taxon>
        <taxon>Nepenthes</taxon>
    </lineage>
</organism>
<reference evidence="1" key="1">
    <citation type="submission" date="2023-05" db="EMBL/GenBank/DDBJ databases">
        <title>Nepenthes gracilis genome sequencing.</title>
        <authorList>
            <person name="Fukushima K."/>
        </authorList>
    </citation>
    <scope>NUCLEOTIDE SEQUENCE</scope>
    <source>
        <strain evidence="1">SING2019-196</strain>
    </source>
</reference>
<proteinExistence type="predicted"/>
<protein>
    <submittedName>
        <fullName evidence="1">Uncharacterized protein</fullName>
    </submittedName>
</protein>
<comment type="caution">
    <text evidence="1">The sequence shown here is derived from an EMBL/GenBank/DDBJ whole genome shotgun (WGS) entry which is preliminary data.</text>
</comment>
<evidence type="ECO:0000313" key="1">
    <source>
        <dbReference type="EMBL" id="GMH22669.1"/>
    </source>
</evidence>
<keyword evidence="2" id="KW-1185">Reference proteome</keyword>
<evidence type="ECO:0000313" key="2">
    <source>
        <dbReference type="Proteomes" id="UP001279734"/>
    </source>
</evidence>
<gene>
    <name evidence="1" type="ORF">Nepgr_024512</name>
</gene>
<accession>A0AAD3T5C2</accession>